<name>A0ABU0RCI1_9MICO</name>
<dbReference type="EMBL" id="JAUSYY010000001">
    <property type="protein sequence ID" value="MDQ0895785.1"/>
    <property type="molecule type" value="Genomic_DNA"/>
</dbReference>
<organism evidence="2 3">
    <name type="scientific">Agromyces ramosus</name>
    <dbReference type="NCBI Taxonomy" id="33879"/>
    <lineage>
        <taxon>Bacteria</taxon>
        <taxon>Bacillati</taxon>
        <taxon>Actinomycetota</taxon>
        <taxon>Actinomycetes</taxon>
        <taxon>Micrococcales</taxon>
        <taxon>Microbacteriaceae</taxon>
        <taxon>Agromyces</taxon>
    </lineage>
</organism>
<sequence>MSVNDQYPGRRNLVVGCRISDGGYRYAPSMSDQESTAAPNDRETSGIGLGDELNRDFYAHSPSEYLRTRITLLIAFGDARTPIHQAVSEGVSAWDMSANSDAAPDDDETDGFAVVESLSIMYLAAEALLRLYFAHADGGTCPPLQLSSLTSYAKFKQQAAALLTDPPSIESLRRVFRGMLDAPPDVPEETWDEDAEVLQFLVHRAAELMARESNVYNATKHGLAVQPRKSAMRLGSEEDSSGVIIDHHGSSIRFLNKLPGSDPGVQQWRETTQFVFPSINLAVASSFADEIDAIHTVAKSRLLGEEGSIPIHRRALLEHLRTVPFGSNYTGLLSMAINRNFQVKISRER</sequence>
<accession>A0ABU0RCI1</accession>
<evidence type="ECO:0000313" key="2">
    <source>
        <dbReference type="EMBL" id="MDQ0895785.1"/>
    </source>
</evidence>
<reference evidence="2 3" key="1">
    <citation type="submission" date="2023-07" db="EMBL/GenBank/DDBJ databases">
        <title>Comparative genomics of wheat-associated soil bacteria to identify genetic determinants of phenazine resistance.</title>
        <authorList>
            <person name="Mouncey N."/>
        </authorList>
    </citation>
    <scope>NUCLEOTIDE SEQUENCE [LARGE SCALE GENOMIC DNA]</scope>
    <source>
        <strain evidence="2 3">V3I3</strain>
    </source>
</reference>
<feature type="region of interest" description="Disordered" evidence="1">
    <location>
        <begin position="26"/>
        <end position="46"/>
    </location>
</feature>
<gene>
    <name evidence="2" type="ORF">QFZ26_003340</name>
</gene>
<dbReference type="Proteomes" id="UP001239083">
    <property type="component" value="Unassembled WGS sequence"/>
</dbReference>
<comment type="caution">
    <text evidence="2">The sequence shown here is derived from an EMBL/GenBank/DDBJ whole genome shotgun (WGS) entry which is preliminary data.</text>
</comment>
<evidence type="ECO:0000313" key="3">
    <source>
        <dbReference type="Proteomes" id="UP001239083"/>
    </source>
</evidence>
<protein>
    <submittedName>
        <fullName evidence="2">Uncharacterized protein</fullName>
    </submittedName>
</protein>
<proteinExistence type="predicted"/>
<evidence type="ECO:0000256" key="1">
    <source>
        <dbReference type="SAM" id="MobiDB-lite"/>
    </source>
</evidence>
<dbReference type="RefSeq" id="WP_307044146.1">
    <property type="nucleotide sequence ID" value="NZ_JAUSYY010000001.1"/>
</dbReference>
<keyword evidence="3" id="KW-1185">Reference proteome</keyword>